<dbReference type="PRINTS" id="PR00455">
    <property type="entry name" value="HTHTETR"/>
</dbReference>
<reference evidence="4 5" key="1">
    <citation type="submission" date="2021-11" db="EMBL/GenBank/DDBJ databases">
        <authorList>
            <person name="Lee D.-H."/>
            <person name="Kim S.-B."/>
        </authorList>
    </citation>
    <scope>NUCLEOTIDE SEQUENCE [LARGE SCALE GENOMIC DNA]</scope>
    <source>
        <strain evidence="4 5">KCTC 52223</strain>
    </source>
</reference>
<dbReference type="InterPro" id="IPR001647">
    <property type="entry name" value="HTH_TetR"/>
</dbReference>
<accession>A0ABS8KZQ1</accession>
<feature type="DNA-binding region" description="H-T-H motif" evidence="2">
    <location>
        <begin position="50"/>
        <end position="69"/>
    </location>
</feature>
<evidence type="ECO:0000259" key="3">
    <source>
        <dbReference type="PROSITE" id="PS50977"/>
    </source>
</evidence>
<organism evidence="4 5">
    <name type="scientific">Reyranella aquatilis</name>
    <dbReference type="NCBI Taxonomy" id="2035356"/>
    <lineage>
        <taxon>Bacteria</taxon>
        <taxon>Pseudomonadati</taxon>
        <taxon>Pseudomonadota</taxon>
        <taxon>Alphaproteobacteria</taxon>
        <taxon>Hyphomicrobiales</taxon>
        <taxon>Reyranellaceae</taxon>
        <taxon>Reyranella</taxon>
    </lineage>
</organism>
<name>A0ABS8KZQ1_9HYPH</name>
<dbReference type="InterPro" id="IPR049513">
    <property type="entry name" value="TetR_C_40"/>
</dbReference>
<dbReference type="InterPro" id="IPR050109">
    <property type="entry name" value="HTH-type_TetR-like_transc_reg"/>
</dbReference>
<dbReference type="SUPFAM" id="SSF46689">
    <property type="entry name" value="Homeodomain-like"/>
    <property type="match status" value="1"/>
</dbReference>
<dbReference type="EMBL" id="JAJISD010000010">
    <property type="protein sequence ID" value="MCC8431569.1"/>
    <property type="molecule type" value="Genomic_DNA"/>
</dbReference>
<dbReference type="Pfam" id="PF21306">
    <property type="entry name" value="TetR_C_40"/>
    <property type="match status" value="1"/>
</dbReference>
<evidence type="ECO:0000313" key="5">
    <source>
        <dbReference type="Proteomes" id="UP001198862"/>
    </source>
</evidence>
<dbReference type="InterPro" id="IPR009057">
    <property type="entry name" value="Homeodomain-like_sf"/>
</dbReference>
<sequence length="219" mass="23201">MQLKADMERLPDILQPADSGARLSKRERTRRQLIAAGIRVFSARGVAATSLPQIAAAADVTIGTVYNHFRSKTDLVGAVALDIAETIRSRSAPGRAQLETAAEQMAAGCRRYLGLAKDSPSWALLILDVASIDPAFRKTITGFVATELRKGVKSGEFTVDSEAAALDLVIGTTMEGMRNIALGAARKGHATAVTAAILRALGVRPARARQVAAKPLPLF</sequence>
<gene>
    <name evidence="4" type="ORF">LJ725_21560</name>
</gene>
<evidence type="ECO:0000256" key="2">
    <source>
        <dbReference type="PROSITE-ProRule" id="PRU00335"/>
    </source>
</evidence>
<dbReference type="Proteomes" id="UP001198862">
    <property type="component" value="Unassembled WGS sequence"/>
</dbReference>
<dbReference type="InterPro" id="IPR023772">
    <property type="entry name" value="DNA-bd_HTH_TetR-type_CS"/>
</dbReference>
<comment type="caution">
    <text evidence="4">The sequence shown here is derived from an EMBL/GenBank/DDBJ whole genome shotgun (WGS) entry which is preliminary data.</text>
</comment>
<dbReference type="PROSITE" id="PS01081">
    <property type="entry name" value="HTH_TETR_1"/>
    <property type="match status" value="1"/>
</dbReference>
<keyword evidence="1 2" id="KW-0238">DNA-binding</keyword>
<dbReference type="Gene3D" id="1.10.357.10">
    <property type="entry name" value="Tetracycline Repressor, domain 2"/>
    <property type="match status" value="1"/>
</dbReference>
<dbReference type="Pfam" id="PF00440">
    <property type="entry name" value="TetR_N"/>
    <property type="match status" value="1"/>
</dbReference>
<dbReference type="PANTHER" id="PTHR30055">
    <property type="entry name" value="HTH-TYPE TRANSCRIPTIONAL REGULATOR RUTR"/>
    <property type="match status" value="1"/>
</dbReference>
<dbReference type="PANTHER" id="PTHR30055:SF223">
    <property type="entry name" value="HTH-TYPE TRANSCRIPTIONAL REGULATOR UIDR"/>
    <property type="match status" value="1"/>
</dbReference>
<feature type="domain" description="HTH tetR-type" evidence="3">
    <location>
        <begin position="27"/>
        <end position="87"/>
    </location>
</feature>
<dbReference type="PROSITE" id="PS50977">
    <property type="entry name" value="HTH_TETR_2"/>
    <property type="match status" value="1"/>
</dbReference>
<evidence type="ECO:0000256" key="1">
    <source>
        <dbReference type="ARBA" id="ARBA00023125"/>
    </source>
</evidence>
<protein>
    <submittedName>
        <fullName evidence="4">TetR family transcriptional regulator</fullName>
    </submittedName>
</protein>
<proteinExistence type="predicted"/>
<keyword evidence="5" id="KW-1185">Reference proteome</keyword>
<evidence type="ECO:0000313" key="4">
    <source>
        <dbReference type="EMBL" id="MCC8431569.1"/>
    </source>
</evidence>